<reference evidence="2 3" key="3">
    <citation type="submission" date="2020-08" db="EMBL/GenBank/DDBJ databases">
        <title>Genomic Encyclopedia of Type Strains, Phase IV (KMG-IV): sequencing the most valuable type-strain genomes for metagenomic binning, comparative biology and taxonomic classification.</title>
        <authorList>
            <person name="Goeker M."/>
        </authorList>
    </citation>
    <scope>NUCLEOTIDE SEQUENCE [LARGE SCALE GENOMIC DNA]</scope>
    <source>
        <strain evidence="2 3">DSM 24105</strain>
    </source>
</reference>
<accession>A0A7W6F9A7</accession>
<evidence type="ECO:0000313" key="2">
    <source>
        <dbReference type="EMBL" id="MBB3905300.1"/>
    </source>
</evidence>
<evidence type="ECO:0000313" key="4">
    <source>
        <dbReference type="Proteomes" id="UP001156881"/>
    </source>
</evidence>
<dbReference type="EMBL" id="JACIDN010000011">
    <property type="protein sequence ID" value="MBB3905300.1"/>
    <property type="molecule type" value="Genomic_DNA"/>
</dbReference>
<dbReference type="AlphaFoldDB" id="A0A7W6F9A7"/>
<reference evidence="1" key="4">
    <citation type="submission" date="2023-01" db="EMBL/GenBank/DDBJ databases">
        <title>Draft genome sequence of Methylobacterium brachythecii strain NBRC 107710.</title>
        <authorList>
            <person name="Sun Q."/>
            <person name="Mori K."/>
        </authorList>
    </citation>
    <scope>NUCLEOTIDE SEQUENCE</scope>
    <source>
        <strain evidence="1">NBRC 107710</strain>
    </source>
</reference>
<dbReference type="RefSeq" id="WP_183512365.1">
    <property type="nucleotide sequence ID" value="NZ_BSPG01000030.1"/>
</dbReference>
<reference evidence="4" key="2">
    <citation type="journal article" date="2019" name="Int. J. Syst. Evol. Microbiol.">
        <title>The Global Catalogue of Microorganisms (GCM) 10K type strain sequencing project: providing services to taxonomists for standard genome sequencing and annotation.</title>
        <authorList>
            <consortium name="The Broad Institute Genomics Platform"/>
            <consortium name="The Broad Institute Genome Sequencing Center for Infectious Disease"/>
            <person name="Wu L."/>
            <person name="Ma J."/>
        </authorList>
    </citation>
    <scope>NUCLEOTIDE SEQUENCE [LARGE SCALE GENOMIC DNA]</scope>
    <source>
        <strain evidence="4">NBRC 107710</strain>
    </source>
</reference>
<gene>
    <name evidence="1" type="ORF">GCM10007884_39170</name>
    <name evidence="2" type="ORF">GGR33_004833</name>
</gene>
<comment type="caution">
    <text evidence="2">The sequence shown here is derived from an EMBL/GenBank/DDBJ whole genome shotgun (WGS) entry which is preliminary data.</text>
</comment>
<proteinExistence type="predicted"/>
<dbReference type="EMBL" id="BSPG01000030">
    <property type="protein sequence ID" value="GLS45926.1"/>
    <property type="molecule type" value="Genomic_DNA"/>
</dbReference>
<dbReference type="Proteomes" id="UP000517759">
    <property type="component" value="Unassembled WGS sequence"/>
</dbReference>
<protein>
    <submittedName>
        <fullName evidence="2">Uncharacterized protein</fullName>
    </submittedName>
</protein>
<dbReference type="Proteomes" id="UP001156881">
    <property type="component" value="Unassembled WGS sequence"/>
</dbReference>
<reference evidence="1" key="1">
    <citation type="journal article" date="2014" name="Int. J. Syst. Evol. Microbiol.">
        <title>Complete genome of a new Firmicutes species belonging to the dominant human colonic microbiota ('Ruminococcus bicirculans') reveals two chromosomes and a selective capacity to utilize plant glucans.</title>
        <authorList>
            <consortium name="NISC Comparative Sequencing Program"/>
            <person name="Wegmann U."/>
            <person name="Louis P."/>
            <person name="Goesmann A."/>
            <person name="Henrissat B."/>
            <person name="Duncan S.H."/>
            <person name="Flint H.J."/>
        </authorList>
    </citation>
    <scope>NUCLEOTIDE SEQUENCE</scope>
    <source>
        <strain evidence="1">NBRC 107710</strain>
    </source>
</reference>
<sequence length="147" mass="16664">MPRTLLIRTTLDLPSLSVIRAVPLDRPLEHGHLPPAGHRHWVYLNTLAEDGPHTLVSAYEMQDGDGGCIGVTLQPAHTTWTVIGEWIMFRSGRQAIDRTSRLQRAMTLRACAQELALREERSVRDWSRRRRIRAADREAIEGLVPSL</sequence>
<evidence type="ECO:0000313" key="3">
    <source>
        <dbReference type="Proteomes" id="UP000517759"/>
    </source>
</evidence>
<evidence type="ECO:0000313" key="1">
    <source>
        <dbReference type="EMBL" id="GLS45926.1"/>
    </source>
</evidence>
<keyword evidence="4" id="KW-1185">Reference proteome</keyword>
<name>A0A7W6F9A7_9HYPH</name>
<organism evidence="2 3">
    <name type="scientific">Methylobacterium brachythecii</name>
    <dbReference type="NCBI Taxonomy" id="1176177"/>
    <lineage>
        <taxon>Bacteria</taxon>
        <taxon>Pseudomonadati</taxon>
        <taxon>Pseudomonadota</taxon>
        <taxon>Alphaproteobacteria</taxon>
        <taxon>Hyphomicrobiales</taxon>
        <taxon>Methylobacteriaceae</taxon>
        <taxon>Methylobacterium</taxon>
    </lineage>
</organism>